<organism evidence="1 2">
    <name type="scientific">Symbiobacterium thermophilum</name>
    <dbReference type="NCBI Taxonomy" id="2734"/>
    <lineage>
        <taxon>Bacteria</taxon>
        <taxon>Bacillati</taxon>
        <taxon>Bacillota</taxon>
        <taxon>Clostridia</taxon>
        <taxon>Eubacteriales</taxon>
        <taxon>Symbiobacteriaceae</taxon>
        <taxon>Symbiobacterium</taxon>
    </lineage>
</organism>
<gene>
    <name evidence="1" type="ORF">CWE10_06300</name>
</gene>
<name>A0A953I7M6_SYMTR</name>
<sequence>MTGLTEILAYRAKVARMGERDLFHWWESEAGAETGTYVLQRLFPRTAAWVAIEMVVESARARHESLVPKIPTVHLFNLGPELERQLVDAFFRLKLDGGDVTLFQLQLPSDAASSVPAALRAIGVTPETGETADRLYCLGEVTPADLKHPTNLVRKLVSAYGHSQPRHLVVPYYRLVGEA</sequence>
<dbReference type="EMBL" id="PIUK01000042">
    <property type="protein sequence ID" value="MBY6275823.1"/>
    <property type="molecule type" value="Genomic_DNA"/>
</dbReference>
<protein>
    <submittedName>
        <fullName evidence="1">BrxE family protein</fullName>
    </submittedName>
</protein>
<dbReference type="Pfam" id="PF26412">
    <property type="entry name" value="BrxE"/>
    <property type="match status" value="1"/>
</dbReference>
<evidence type="ECO:0000313" key="2">
    <source>
        <dbReference type="Proteomes" id="UP000732377"/>
    </source>
</evidence>
<dbReference type="AlphaFoldDB" id="A0A953I7M6"/>
<accession>A0A953I7M6</accession>
<comment type="caution">
    <text evidence="1">The sequence shown here is derived from an EMBL/GenBank/DDBJ whole genome shotgun (WGS) entry which is preliminary data.</text>
</comment>
<dbReference type="RefSeq" id="WP_273378705.1">
    <property type="nucleotide sequence ID" value="NZ_PIUK01000042.1"/>
</dbReference>
<evidence type="ECO:0000313" key="1">
    <source>
        <dbReference type="EMBL" id="MBY6275823.1"/>
    </source>
</evidence>
<dbReference type="InterPro" id="IPR058690">
    <property type="entry name" value="BrxE"/>
</dbReference>
<dbReference type="NCBIfam" id="NF033447">
    <property type="entry name" value="BrxE_fam"/>
    <property type="match status" value="1"/>
</dbReference>
<dbReference type="Proteomes" id="UP000732377">
    <property type="component" value="Unassembled WGS sequence"/>
</dbReference>
<proteinExistence type="predicted"/>
<reference evidence="1" key="1">
    <citation type="submission" date="2017-11" db="EMBL/GenBank/DDBJ databases">
        <title>Three new genomes from thermophilic consortium.</title>
        <authorList>
            <person name="Quaggio R."/>
            <person name="Amgarten D."/>
            <person name="Setubal J.C."/>
        </authorList>
    </citation>
    <scope>NUCLEOTIDE SEQUENCE</scope>
    <source>
        <strain evidence="1">ZCTH01-B2</strain>
    </source>
</reference>